<dbReference type="Pfam" id="PF16495">
    <property type="entry name" value="SWIRM-assoc_1"/>
    <property type="match status" value="1"/>
</dbReference>
<feature type="domain" description="SWIRM" evidence="5">
    <location>
        <begin position="146"/>
        <end position="243"/>
    </location>
</feature>
<evidence type="ECO:0000256" key="2">
    <source>
        <dbReference type="ARBA" id="ARBA00023163"/>
    </source>
</evidence>
<proteinExistence type="predicted"/>
<protein>
    <recommendedName>
        <fullName evidence="5">SWIRM domain-containing protein</fullName>
    </recommendedName>
</protein>
<keyword evidence="3" id="KW-0539">Nucleus</keyword>
<keyword evidence="7" id="KW-1185">Reference proteome</keyword>
<dbReference type="Pfam" id="PF04433">
    <property type="entry name" value="SWIRM"/>
    <property type="match status" value="1"/>
</dbReference>
<dbReference type="Proteomes" id="UP000688137">
    <property type="component" value="Unassembled WGS sequence"/>
</dbReference>
<reference evidence="6" key="1">
    <citation type="submission" date="2021-01" db="EMBL/GenBank/DDBJ databases">
        <authorList>
            <consortium name="Genoscope - CEA"/>
            <person name="William W."/>
        </authorList>
    </citation>
    <scope>NUCLEOTIDE SEQUENCE</scope>
</reference>
<feature type="coiled-coil region" evidence="4">
    <location>
        <begin position="484"/>
        <end position="534"/>
    </location>
</feature>
<keyword evidence="2" id="KW-0804">Transcription</keyword>
<name>A0A8S1LTQ6_PARPR</name>
<dbReference type="EMBL" id="CAJJDM010000044">
    <property type="protein sequence ID" value="CAD8069702.1"/>
    <property type="molecule type" value="Genomic_DNA"/>
</dbReference>
<comment type="caution">
    <text evidence="6">The sequence shown here is derived from an EMBL/GenBank/DDBJ whole genome shotgun (WGS) entry which is preliminary data.</text>
</comment>
<sequence length="592" mass="69116">MNQKKMPQVKVTLKKVANGFIVHDADTTVRIPKSIVQQTPPQQTIQIKNKSQTTSLPSQPQIPQQQLQISPAILSPQQSFLYPQLNPGMQQSIQVQQSKQPIIYTSPQPPYKPIIQQNLINQPIIPQNYEIYPPDPFVTKKRSYDITVPSCTSWFRIDKIHSIEKENFKEYFNEENKHKTPQLYKKHRNFIINLYYNTPNIYLTTTACRRQLAADACTIVRIHGFLNHWGIINSQVDSDQYQGKIIPQPAIPDNLFNELFQSKNSSEQYQLSEQQIIDSISALSLKLRPICDSCQMKCNLVWYQQKPIKDIKEIILCIKCYGNNHFPNILCAEDFFKTDIEEKLKNINIQIDQTEQSDSQLNDQELSDMLNYIQENTDIGWDKITEYVNENRKVKLDVVQILINFLMYPLKKQSSIIRSLDGKEQLQKWTIYDLASRIASEEPQIFSDSSNLYAYHISIFQKRLNQNEESKQQNGDKLCNGTLHQDLLQQQTNLQNSLNDLDHNLIVHFKEDSIKKAENEIVKEENKLNQCINAIINVQMEKILQKIAFFEEYEKIVLNEKNILELQQKQTLAERLIVVQQKLQIYNEDNNQ</sequence>
<organism evidence="6 7">
    <name type="scientific">Paramecium primaurelia</name>
    <dbReference type="NCBI Taxonomy" id="5886"/>
    <lineage>
        <taxon>Eukaryota</taxon>
        <taxon>Sar</taxon>
        <taxon>Alveolata</taxon>
        <taxon>Ciliophora</taxon>
        <taxon>Intramacronucleata</taxon>
        <taxon>Oligohymenophorea</taxon>
        <taxon>Peniculida</taxon>
        <taxon>Parameciidae</taxon>
        <taxon>Paramecium</taxon>
    </lineage>
</organism>
<feature type="coiled-coil region" evidence="4">
    <location>
        <begin position="337"/>
        <end position="364"/>
    </location>
</feature>
<keyword evidence="4" id="KW-0175">Coiled coil</keyword>
<dbReference type="OMA" id="WTIYDLA"/>
<evidence type="ECO:0000256" key="3">
    <source>
        <dbReference type="ARBA" id="ARBA00023242"/>
    </source>
</evidence>
<dbReference type="PROSITE" id="PS50934">
    <property type="entry name" value="SWIRM"/>
    <property type="match status" value="1"/>
</dbReference>
<evidence type="ECO:0000256" key="1">
    <source>
        <dbReference type="ARBA" id="ARBA00023015"/>
    </source>
</evidence>
<dbReference type="InterPro" id="IPR007526">
    <property type="entry name" value="SWIRM"/>
</dbReference>
<evidence type="ECO:0000259" key="5">
    <source>
        <dbReference type="PROSITE" id="PS50934"/>
    </source>
</evidence>
<dbReference type="GO" id="GO:0005634">
    <property type="term" value="C:nucleus"/>
    <property type="evidence" value="ECO:0007669"/>
    <property type="project" value="UniProtKB-ARBA"/>
</dbReference>
<accession>A0A8S1LTQ6</accession>
<gene>
    <name evidence="6" type="ORF">PPRIM_AZ9-3.1.T0440172</name>
</gene>
<keyword evidence="1" id="KW-0805">Transcription regulation</keyword>
<evidence type="ECO:0000313" key="7">
    <source>
        <dbReference type="Proteomes" id="UP000688137"/>
    </source>
</evidence>
<dbReference type="AlphaFoldDB" id="A0A8S1LTQ6"/>
<evidence type="ECO:0000256" key="4">
    <source>
        <dbReference type="SAM" id="Coils"/>
    </source>
</evidence>
<evidence type="ECO:0000313" key="6">
    <source>
        <dbReference type="EMBL" id="CAD8069702.1"/>
    </source>
</evidence>
<dbReference type="InterPro" id="IPR032451">
    <property type="entry name" value="SMARCC_C"/>
</dbReference>
<dbReference type="FunFam" id="1.10.10.10:FF:000020">
    <property type="entry name" value="SWI/SNF complex subunit SMARCC2 isoform c"/>
    <property type="match status" value="1"/>
</dbReference>